<name>A0A1R2AZ25_9CILI</name>
<comment type="caution">
    <text evidence="2">The sequence shown here is derived from an EMBL/GenBank/DDBJ whole genome shotgun (WGS) entry which is preliminary data.</text>
</comment>
<dbReference type="InterPro" id="IPR011992">
    <property type="entry name" value="EF-hand-dom_pair"/>
</dbReference>
<proteinExistence type="predicted"/>
<evidence type="ECO:0000256" key="1">
    <source>
        <dbReference type="ARBA" id="ARBA00022837"/>
    </source>
</evidence>
<dbReference type="InterPro" id="IPR018247">
    <property type="entry name" value="EF_Hand_1_Ca_BS"/>
</dbReference>
<gene>
    <name evidence="2" type="ORF">SteCoe_32396</name>
</gene>
<protein>
    <recommendedName>
        <fullName evidence="4">EF-hand domain-containing protein</fullName>
    </recommendedName>
</protein>
<dbReference type="PROSITE" id="PS00018">
    <property type="entry name" value="EF_HAND_1"/>
    <property type="match status" value="1"/>
</dbReference>
<dbReference type="AlphaFoldDB" id="A0A1R2AZ25"/>
<accession>A0A1R2AZ25</accession>
<keyword evidence="1" id="KW-0106">Calcium</keyword>
<dbReference type="Proteomes" id="UP000187209">
    <property type="component" value="Unassembled WGS sequence"/>
</dbReference>
<evidence type="ECO:0000313" key="3">
    <source>
        <dbReference type="Proteomes" id="UP000187209"/>
    </source>
</evidence>
<evidence type="ECO:0000313" key="2">
    <source>
        <dbReference type="EMBL" id="OMJ69781.1"/>
    </source>
</evidence>
<reference evidence="2 3" key="1">
    <citation type="submission" date="2016-11" db="EMBL/GenBank/DDBJ databases">
        <title>The macronuclear genome of Stentor coeruleus: a giant cell with tiny introns.</title>
        <authorList>
            <person name="Slabodnick M."/>
            <person name="Ruby J.G."/>
            <person name="Reiff S.B."/>
            <person name="Swart E.C."/>
            <person name="Gosai S."/>
            <person name="Prabakaran S."/>
            <person name="Witkowska E."/>
            <person name="Larue G.E."/>
            <person name="Fisher S."/>
            <person name="Freeman R.M."/>
            <person name="Gunawardena J."/>
            <person name="Chu W."/>
            <person name="Stover N.A."/>
            <person name="Gregory B.D."/>
            <person name="Nowacki M."/>
            <person name="Derisi J."/>
            <person name="Roy S.W."/>
            <person name="Marshall W.F."/>
            <person name="Sood P."/>
        </authorList>
    </citation>
    <scope>NUCLEOTIDE SEQUENCE [LARGE SCALE GENOMIC DNA]</scope>
    <source>
        <strain evidence="2">WM001</strain>
    </source>
</reference>
<evidence type="ECO:0008006" key="4">
    <source>
        <dbReference type="Google" id="ProtNLM"/>
    </source>
</evidence>
<dbReference type="SUPFAM" id="SSF47473">
    <property type="entry name" value="EF-hand"/>
    <property type="match status" value="1"/>
</dbReference>
<dbReference type="OrthoDB" id="6019201at2759"/>
<sequence>MGCTDSKDNLTPEELAIMNGELSLMYQAYQASDVDLIYRKYSNDGVVNISQWQNVSSKLKISAYSIPTSPKIQKFYDSLKSENKYKLRDLLVIGIYLTTGKSIDKARLLFEAYDENDTKVLSKGDIQQMTSFIVEVAVEKTCVLVQDDDPNNVQPEDMAKFLQKLRVVKNKGKQELCKMFLGGDPALTELNMEKFVENVTMPSTVQLLTFQGVRKFIKKQEITASKFAALTSLKKPVGPSEPKVEPLKAK</sequence>
<dbReference type="EMBL" id="MPUH01001158">
    <property type="protein sequence ID" value="OMJ69781.1"/>
    <property type="molecule type" value="Genomic_DNA"/>
</dbReference>
<keyword evidence="3" id="KW-1185">Reference proteome</keyword>
<organism evidence="2 3">
    <name type="scientific">Stentor coeruleus</name>
    <dbReference type="NCBI Taxonomy" id="5963"/>
    <lineage>
        <taxon>Eukaryota</taxon>
        <taxon>Sar</taxon>
        <taxon>Alveolata</taxon>
        <taxon>Ciliophora</taxon>
        <taxon>Postciliodesmatophora</taxon>
        <taxon>Heterotrichea</taxon>
        <taxon>Heterotrichida</taxon>
        <taxon>Stentoridae</taxon>
        <taxon>Stentor</taxon>
    </lineage>
</organism>